<dbReference type="PRINTS" id="PR00160">
    <property type="entry name" value="GLUTAREDOXIN"/>
</dbReference>
<dbReference type="InterPro" id="IPR036249">
    <property type="entry name" value="Thioredoxin-like_sf"/>
</dbReference>
<accession>T0IJP6</accession>
<dbReference type="PROSITE" id="PS51354">
    <property type="entry name" value="GLUTAREDOXIN_2"/>
    <property type="match status" value="1"/>
</dbReference>
<dbReference type="PATRIC" id="fig|1096930.3.peg.3115"/>
<feature type="domain" description="GST N-terminal" evidence="8">
    <location>
        <begin position="38"/>
        <end position="121"/>
    </location>
</feature>
<protein>
    <recommendedName>
        <fullName evidence="7">Glutaredoxin</fullName>
    </recommendedName>
</protein>
<evidence type="ECO:0000256" key="5">
    <source>
        <dbReference type="ARBA" id="ARBA00023157"/>
    </source>
</evidence>
<dbReference type="PANTHER" id="PTHR45694:SF18">
    <property type="entry name" value="GLUTAREDOXIN-1-RELATED"/>
    <property type="match status" value="1"/>
</dbReference>
<dbReference type="InterPro" id="IPR002109">
    <property type="entry name" value="Glutaredoxin"/>
</dbReference>
<name>T0IJP6_9SPHN</name>
<dbReference type="PANTHER" id="PTHR45694">
    <property type="entry name" value="GLUTAREDOXIN 2"/>
    <property type="match status" value="1"/>
</dbReference>
<proteinExistence type="inferred from homology"/>
<dbReference type="NCBIfam" id="TIGR02181">
    <property type="entry name" value="GRX_bact"/>
    <property type="match status" value="1"/>
</dbReference>
<dbReference type="Pfam" id="PF00462">
    <property type="entry name" value="Glutaredoxin"/>
    <property type="match status" value="1"/>
</dbReference>
<dbReference type="InterPro" id="IPR011900">
    <property type="entry name" value="GRX_bact"/>
</dbReference>
<evidence type="ECO:0000313" key="9">
    <source>
        <dbReference type="EMBL" id="EQB11975.1"/>
    </source>
</evidence>
<dbReference type="Gene3D" id="3.40.30.10">
    <property type="entry name" value="Glutaredoxin"/>
    <property type="match status" value="1"/>
</dbReference>
<dbReference type="PROSITE" id="PS00195">
    <property type="entry name" value="GLUTAREDOXIN_1"/>
    <property type="match status" value="1"/>
</dbReference>
<dbReference type="InterPro" id="IPR014025">
    <property type="entry name" value="Glutaredoxin_subgr"/>
</dbReference>
<dbReference type="InterPro" id="IPR011767">
    <property type="entry name" value="GLR_AS"/>
</dbReference>
<keyword evidence="6 7" id="KW-0676">Redox-active center</keyword>
<gene>
    <name evidence="9" type="ORF">L284_15685</name>
</gene>
<keyword evidence="10" id="KW-1185">Reference proteome</keyword>
<dbReference type="PROSITE" id="PS50404">
    <property type="entry name" value="GST_NTER"/>
    <property type="match status" value="1"/>
</dbReference>
<comment type="caution">
    <text evidence="9">The sequence shown here is derived from an EMBL/GenBank/DDBJ whole genome shotgun (WGS) entry which is preliminary data.</text>
</comment>
<dbReference type="GO" id="GO:0034599">
    <property type="term" value="P:cellular response to oxidative stress"/>
    <property type="evidence" value="ECO:0007669"/>
    <property type="project" value="TreeGrafter"/>
</dbReference>
<evidence type="ECO:0000256" key="2">
    <source>
        <dbReference type="ARBA" id="ARBA00007787"/>
    </source>
</evidence>
<keyword evidence="5" id="KW-1015">Disulfide bond</keyword>
<organism evidence="9 10">
    <name type="scientific">Novosphingobium lindaniclasticum LE124</name>
    <dbReference type="NCBI Taxonomy" id="1096930"/>
    <lineage>
        <taxon>Bacteria</taxon>
        <taxon>Pseudomonadati</taxon>
        <taxon>Pseudomonadota</taxon>
        <taxon>Alphaproteobacteria</taxon>
        <taxon>Sphingomonadales</taxon>
        <taxon>Sphingomonadaceae</taxon>
        <taxon>Novosphingobium</taxon>
    </lineage>
</organism>
<comment type="function">
    <text evidence="1 7">Has a glutathione-disulfide oxidoreductase activity in the presence of NADPH and glutathione reductase. Reduces low molecular weight disulfides and proteins.</text>
</comment>
<evidence type="ECO:0000256" key="6">
    <source>
        <dbReference type="ARBA" id="ARBA00023284"/>
    </source>
</evidence>
<evidence type="ECO:0000256" key="4">
    <source>
        <dbReference type="ARBA" id="ARBA00022982"/>
    </source>
</evidence>
<evidence type="ECO:0000256" key="7">
    <source>
        <dbReference type="RuleBase" id="RU364065"/>
    </source>
</evidence>
<dbReference type="AlphaFoldDB" id="T0IJP6"/>
<dbReference type="eggNOG" id="COG0695">
    <property type="taxonomic scope" value="Bacteria"/>
</dbReference>
<reference evidence="9 10" key="1">
    <citation type="journal article" date="2013" name="Genome Announc.">
        <title>Genome Sequence of Novosphingobium lindaniclasticum LE124T, Isolated from a Hexachlorocyclohexane Dumpsite.</title>
        <authorList>
            <person name="Saxena A."/>
            <person name="Nayyar N."/>
            <person name="Sangwan N."/>
            <person name="Kumari R."/>
            <person name="Khurana J.P."/>
            <person name="Lal R."/>
        </authorList>
    </citation>
    <scope>NUCLEOTIDE SEQUENCE [LARGE SCALE GENOMIC DNA]</scope>
    <source>
        <strain evidence="9 10">LE124</strain>
    </source>
</reference>
<evidence type="ECO:0000259" key="8">
    <source>
        <dbReference type="PROSITE" id="PS50404"/>
    </source>
</evidence>
<evidence type="ECO:0000256" key="1">
    <source>
        <dbReference type="ARBA" id="ARBA00002549"/>
    </source>
</evidence>
<keyword evidence="7" id="KW-0963">Cytoplasm</keyword>
<keyword evidence="4 7" id="KW-0249">Electron transport</keyword>
<dbReference type="CDD" id="cd03418">
    <property type="entry name" value="GRX_GRXb_1_3_like"/>
    <property type="match status" value="1"/>
</dbReference>
<dbReference type="SUPFAM" id="SSF52833">
    <property type="entry name" value="Thioredoxin-like"/>
    <property type="match status" value="1"/>
</dbReference>
<dbReference type="GO" id="GO:0045454">
    <property type="term" value="P:cell redox homeostasis"/>
    <property type="evidence" value="ECO:0007669"/>
    <property type="project" value="InterPro"/>
</dbReference>
<dbReference type="GO" id="GO:0005737">
    <property type="term" value="C:cytoplasm"/>
    <property type="evidence" value="ECO:0007669"/>
    <property type="project" value="TreeGrafter"/>
</dbReference>
<keyword evidence="3 7" id="KW-0813">Transport</keyword>
<dbReference type="InterPro" id="IPR004045">
    <property type="entry name" value="Glutathione_S-Trfase_N"/>
</dbReference>
<evidence type="ECO:0000256" key="3">
    <source>
        <dbReference type="ARBA" id="ARBA00022448"/>
    </source>
</evidence>
<evidence type="ECO:0000313" key="10">
    <source>
        <dbReference type="Proteomes" id="UP000015527"/>
    </source>
</evidence>
<dbReference type="EMBL" id="ATHL01000100">
    <property type="protein sequence ID" value="EQB11975.1"/>
    <property type="molecule type" value="Genomic_DNA"/>
</dbReference>
<dbReference type="Proteomes" id="UP000015527">
    <property type="component" value="Unassembled WGS sequence"/>
</dbReference>
<dbReference type="GO" id="GO:0015038">
    <property type="term" value="F:glutathione disulfide oxidoreductase activity"/>
    <property type="evidence" value="ECO:0007669"/>
    <property type="project" value="UniProtKB-UniRule"/>
</dbReference>
<sequence length="121" mass="13105">MIAAPAFKALFAEGASESRGLCKDPAAKMEGYVSMSQPKVEIYTKWGCPYCVMAKSLLDDKGVPYEEYDITMGGPKRQEMLERVPGARTVPQVLVDGTPYGGFDDIDALNRAGKLDPVLGL</sequence>
<comment type="similarity">
    <text evidence="2 7">Belongs to the glutaredoxin family.</text>
</comment>